<dbReference type="InterPro" id="IPR042094">
    <property type="entry name" value="T2SS_GspF_sf"/>
</dbReference>
<reference evidence="8 9" key="1">
    <citation type="journal article" date="2016" name="Int. J. Syst. Evol. Microbiol.">
        <title>Acidipila dinghuensis sp. nov., an acidobacterium isolated from forest soil.</title>
        <authorList>
            <person name="Jiang Y.W."/>
            <person name="Wang J."/>
            <person name="Chen M.H."/>
            <person name="Lv Y.Y."/>
            <person name="Qiu L.H."/>
        </authorList>
    </citation>
    <scope>NUCLEOTIDE SEQUENCE [LARGE SCALE GENOMIC DNA]</scope>
    <source>
        <strain evidence="8 9">DHOF10</strain>
    </source>
</reference>
<evidence type="ECO:0000256" key="2">
    <source>
        <dbReference type="ARBA" id="ARBA00022475"/>
    </source>
</evidence>
<organism evidence="8 9">
    <name type="scientific">Silvibacterium dinghuense</name>
    <dbReference type="NCBI Taxonomy" id="1560006"/>
    <lineage>
        <taxon>Bacteria</taxon>
        <taxon>Pseudomonadati</taxon>
        <taxon>Acidobacteriota</taxon>
        <taxon>Terriglobia</taxon>
        <taxon>Terriglobales</taxon>
        <taxon>Acidobacteriaceae</taxon>
        <taxon>Silvibacterium</taxon>
    </lineage>
</organism>
<protein>
    <recommendedName>
        <fullName evidence="7">Type II secretion system protein GspF domain-containing protein</fullName>
    </recommendedName>
</protein>
<comment type="caution">
    <text evidence="8">The sequence shown here is derived from an EMBL/GenBank/DDBJ whole genome shotgun (WGS) entry which is preliminary data.</text>
</comment>
<dbReference type="Pfam" id="PF00482">
    <property type="entry name" value="T2SSF"/>
    <property type="match status" value="1"/>
</dbReference>
<dbReference type="EMBL" id="SDMK01000004">
    <property type="protein sequence ID" value="RXS93632.1"/>
    <property type="molecule type" value="Genomic_DNA"/>
</dbReference>
<feature type="domain" description="Type II secretion system protein GspF" evidence="7">
    <location>
        <begin position="157"/>
        <end position="280"/>
    </location>
</feature>
<comment type="subcellular location">
    <subcellularLocation>
        <location evidence="1">Cell membrane</location>
        <topology evidence="1">Multi-pass membrane protein</topology>
    </subcellularLocation>
</comment>
<feature type="transmembrane region" description="Helical" evidence="6">
    <location>
        <begin position="120"/>
        <end position="139"/>
    </location>
</feature>
<evidence type="ECO:0000313" key="8">
    <source>
        <dbReference type="EMBL" id="RXS93632.1"/>
    </source>
</evidence>
<gene>
    <name evidence="8" type="ORF">ESZ00_16320</name>
</gene>
<dbReference type="OrthoDB" id="9803381at2"/>
<dbReference type="InterPro" id="IPR018076">
    <property type="entry name" value="T2SS_GspF_dom"/>
</dbReference>
<evidence type="ECO:0000256" key="1">
    <source>
        <dbReference type="ARBA" id="ARBA00004651"/>
    </source>
</evidence>
<proteinExistence type="predicted"/>
<dbReference type="GO" id="GO:0005886">
    <property type="term" value="C:plasma membrane"/>
    <property type="evidence" value="ECO:0007669"/>
    <property type="project" value="UniProtKB-SubCell"/>
</dbReference>
<dbReference type="Proteomes" id="UP000290253">
    <property type="component" value="Unassembled WGS sequence"/>
</dbReference>
<dbReference type="RefSeq" id="WP_129209401.1">
    <property type="nucleotide sequence ID" value="NZ_BMGU01000002.1"/>
</dbReference>
<keyword evidence="5 6" id="KW-0472">Membrane</keyword>
<dbReference type="Gene3D" id="1.20.81.30">
    <property type="entry name" value="Type II secretion system (T2SS), domain F"/>
    <property type="match status" value="1"/>
</dbReference>
<evidence type="ECO:0000256" key="3">
    <source>
        <dbReference type="ARBA" id="ARBA00022692"/>
    </source>
</evidence>
<keyword evidence="2" id="KW-1003">Cell membrane</keyword>
<accession>A0A4Q1SA46</accession>
<name>A0A4Q1SA46_9BACT</name>
<evidence type="ECO:0000256" key="6">
    <source>
        <dbReference type="SAM" id="Phobius"/>
    </source>
</evidence>
<evidence type="ECO:0000256" key="4">
    <source>
        <dbReference type="ARBA" id="ARBA00022989"/>
    </source>
</evidence>
<sequence length="324" mass="35565">MLLISVVFLVTLSIVFGALALALRPTAAQAAVDRRIRQVVTAPSDLQNILLPGAESLLAQERDVLGWMKPILVKSAFAARIATLVVRSQVKTTVSAVLMLSVVLGAAGFLMILLELSTPWMAIPAAIAMGCIPLSYLRYRQKKRLAAFNAVLPECVETCARSLRAGHSVVAALDIVAQQSPEPAKTEFAEVFKKQNYGLPLREALNQMMERMPSEDLRVMITAFLVQRDTGGNLVEILERLVVIMRDRLRIQRDIRTHTAQGRLTGWVLCLLPVGLLALINLVSPGYSKVLFHTEVGKRMLYVGLGLLLLGGFIIRQIIHGIEV</sequence>
<keyword evidence="3 6" id="KW-0812">Transmembrane</keyword>
<dbReference type="AlphaFoldDB" id="A0A4Q1SA46"/>
<evidence type="ECO:0000259" key="7">
    <source>
        <dbReference type="Pfam" id="PF00482"/>
    </source>
</evidence>
<feature type="transmembrane region" description="Helical" evidence="6">
    <location>
        <begin position="300"/>
        <end position="319"/>
    </location>
</feature>
<feature type="transmembrane region" description="Helical" evidence="6">
    <location>
        <begin position="93"/>
        <end position="114"/>
    </location>
</feature>
<keyword evidence="4 6" id="KW-1133">Transmembrane helix</keyword>
<dbReference type="PANTHER" id="PTHR35007">
    <property type="entry name" value="INTEGRAL MEMBRANE PROTEIN-RELATED"/>
    <property type="match status" value="1"/>
</dbReference>
<evidence type="ECO:0000256" key="5">
    <source>
        <dbReference type="ARBA" id="ARBA00023136"/>
    </source>
</evidence>
<feature type="transmembrane region" description="Helical" evidence="6">
    <location>
        <begin position="264"/>
        <end position="288"/>
    </location>
</feature>
<keyword evidence="9" id="KW-1185">Reference proteome</keyword>
<evidence type="ECO:0000313" key="9">
    <source>
        <dbReference type="Proteomes" id="UP000290253"/>
    </source>
</evidence>
<dbReference type="PANTHER" id="PTHR35007:SF1">
    <property type="entry name" value="PILUS ASSEMBLY PROTEIN"/>
    <property type="match status" value="1"/>
</dbReference>